<evidence type="ECO:0000259" key="3">
    <source>
        <dbReference type="PROSITE" id="PS51031"/>
    </source>
</evidence>
<sequence length="234" mass="26019">MDEESDTLSDGVEAGTSEHEANSDSAEVLSLDNNSILSMASSHSPLPSPSTSNYTQPLSIKIPETPIPKRDDFRKRKKLPVSATSINEVNNQAYQYFKKKQHMLESQNTTKKTNTTIEPQDPDLAFLHSVLPDMKSMNSTQKRHFKLGILNLSEQILSCTTSAFPAPPTNVPQSCSQDSVNANFNSPSQENNSSGRPSFWSTHSMDRNLNSTSQGNTEVSREPFNMNEFIQYNN</sequence>
<reference evidence="4" key="1">
    <citation type="submission" date="2022-01" db="EMBL/GenBank/DDBJ databases">
        <authorList>
            <person name="King R."/>
        </authorList>
    </citation>
    <scope>NUCLEOTIDE SEQUENCE</scope>
</reference>
<evidence type="ECO:0000313" key="4">
    <source>
        <dbReference type="EMBL" id="CAG9773214.1"/>
    </source>
</evidence>
<dbReference type="OrthoDB" id="6783760at2759"/>
<feature type="region of interest" description="Disordered" evidence="2">
    <location>
        <begin position="1"/>
        <end position="71"/>
    </location>
</feature>
<dbReference type="GO" id="GO:0003677">
    <property type="term" value="F:DNA binding"/>
    <property type="evidence" value="ECO:0007669"/>
    <property type="project" value="InterPro"/>
</dbReference>
<accession>A0A9N9MX12</accession>
<dbReference type="InterPro" id="IPR004210">
    <property type="entry name" value="BESS_motif"/>
</dbReference>
<dbReference type="GO" id="GO:0005634">
    <property type="term" value="C:nucleus"/>
    <property type="evidence" value="ECO:0007669"/>
    <property type="project" value="UniProtKB-SubCell"/>
</dbReference>
<comment type="subcellular location">
    <subcellularLocation>
        <location evidence="1">Nucleus</location>
    </subcellularLocation>
</comment>
<name>A0A9N9MX12_9CUCU</name>
<dbReference type="PROSITE" id="PS51031">
    <property type="entry name" value="BESS"/>
    <property type="match status" value="1"/>
</dbReference>
<dbReference type="EMBL" id="OU892285">
    <property type="protein sequence ID" value="CAG9773214.1"/>
    <property type="molecule type" value="Genomic_DNA"/>
</dbReference>
<organism evidence="4 5">
    <name type="scientific">Ceutorhynchus assimilis</name>
    <name type="common">cabbage seed weevil</name>
    <dbReference type="NCBI Taxonomy" id="467358"/>
    <lineage>
        <taxon>Eukaryota</taxon>
        <taxon>Metazoa</taxon>
        <taxon>Ecdysozoa</taxon>
        <taxon>Arthropoda</taxon>
        <taxon>Hexapoda</taxon>
        <taxon>Insecta</taxon>
        <taxon>Pterygota</taxon>
        <taxon>Neoptera</taxon>
        <taxon>Endopterygota</taxon>
        <taxon>Coleoptera</taxon>
        <taxon>Polyphaga</taxon>
        <taxon>Cucujiformia</taxon>
        <taxon>Curculionidae</taxon>
        <taxon>Ceutorhynchinae</taxon>
        <taxon>Ceutorhynchus</taxon>
    </lineage>
</organism>
<dbReference type="AlphaFoldDB" id="A0A9N9MX12"/>
<feature type="domain" description="BESS" evidence="3">
    <location>
        <begin position="120"/>
        <end position="159"/>
    </location>
</feature>
<evidence type="ECO:0000313" key="5">
    <source>
        <dbReference type="Proteomes" id="UP001152799"/>
    </source>
</evidence>
<proteinExistence type="predicted"/>
<protein>
    <recommendedName>
        <fullName evidence="3">BESS domain-containing protein</fullName>
    </recommendedName>
</protein>
<feature type="compositionally biased region" description="Low complexity" evidence="2">
    <location>
        <begin position="38"/>
        <end position="52"/>
    </location>
</feature>
<dbReference type="Pfam" id="PF02944">
    <property type="entry name" value="BESS"/>
    <property type="match status" value="1"/>
</dbReference>
<keyword evidence="5" id="KW-1185">Reference proteome</keyword>
<keyword evidence="1" id="KW-0539">Nucleus</keyword>
<evidence type="ECO:0000256" key="1">
    <source>
        <dbReference type="PROSITE-ProRule" id="PRU00371"/>
    </source>
</evidence>
<feature type="region of interest" description="Disordered" evidence="2">
    <location>
        <begin position="168"/>
        <end position="234"/>
    </location>
</feature>
<evidence type="ECO:0000256" key="2">
    <source>
        <dbReference type="SAM" id="MobiDB-lite"/>
    </source>
</evidence>
<gene>
    <name evidence="4" type="ORF">CEUTPL_LOCUS13612</name>
</gene>
<feature type="compositionally biased region" description="Polar residues" evidence="2">
    <location>
        <begin position="171"/>
        <end position="218"/>
    </location>
</feature>
<dbReference type="Proteomes" id="UP001152799">
    <property type="component" value="Chromosome 9"/>
</dbReference>